<protein>
    <recommendedName>
        <fullName evidence="2">Fibronectin type-III domain-containing protein</fullName>
    </recommendedName>
</protein>
<dbReference type="SUPFAM" id="SSF49265">
    <property type="entry name" value="Fibronectin type III"/>
    <property type="match status" value="2"/>
</dbReference>
<reference evidence="5" key="1">
    <citation type="submission" date="2012-12" db="EMBL/GenBank/DDBJ databases">
        <authorList>
            <person name="Hellsten U."/>
            <person name="Grimwood J."/>
            <person name="Chapman J.A."/>
            <person name="Shapiro H."/>
            <person name="Aerts A."/>
            <person name="Otillar R.P."/>
            <person name="Terry A.Y."/>
            <person name="Boore J.L."/>
            <person name="Simakov O."/>
            <person name="Marletaz F."/>
            <person name="Cho S.-J."/>
            <person name="Edsinger-Gonzales E."/>
            <person name="Havlak P."/>
            <person name="Kuo D.-H."/>
            <person name="Larsson T."/>
            <person name="Lv J."/>
            <person name="Arendt D."/>
            <person name="Savage R."/>
            <person name="Osoegawa K."/>
            <person name="de Jong P."/>
            <person name="Lindberg D.R."/>
            <person name="Seaver E.C."/>
            <person name="Weisblat D.A."/>
            <person name="Putnam N.H."/>
            <person name="Grigoriev I.V."/>
            <person name="Rokhsar D.S."/>
        </authorList>
    </citation>
    <scope>NUCLEOTIDE SEQUENCE</scope>
</reference>
<dbReference type="CDD" id="cd00063">
    <property type="entry name" value="FN3"/>
    <property type="match status" value="2"/>
</dbReference>
<evidence type="ECO:0000313" key="5">
    <source>
        <dbReference type="Proteomes" id="UP000015101"/>
    </source>
</evidence>
<evidence type="ECO:0000256" key="1">
    <source>
        <dbReference type="ARBA" id="ARBA00023157"/>
    </source>
</evidence>
<dbReference type="STRING" id="6412.T1FLQ1"/>
<evidence type="ECO:0000313" key="4">
    <source>
        <dbReference type="EnsemblMetazoa" id="HelroP184662"/>
    </source>
</evidence>
<dbReference type="SMART" id="SM00060">
    <property type="entry name" value="FN3"/>
    <property type="match status" value="2"/>
</dbReference>
<dbReference type="OMA" id="ELYSIWI"/>
<accession>T1FLQ1</accession>
<reference evidence="4" key="3">
    <citation type="submission" date="2015-06" db="UniProtKB">
        <authorList>
            <consortium name="EnsemblMetazoa"/>
        </authorList>
    </citation>
    <scope>IDENTIFICATION</scope>
</reference>
<organism evidence="4 5">
    <name type="scientific">Helobdella robusta</name>
    <name type="common">Californian leech</name>
    <dbReference type="NCBI Taxonomy" id="6412"/>
    <lineage>
        <taxon>Eukaryota</taxon>
        <taxon>Metazoa</taxon>
        <taxon>Spiralia</taxon>
        <taxon>Lophotrochozoa</taxon>
        <taxon>Annelida</taxon>
        <taxon>Clitellata</taxon>
        <taxon>Hirudinea</taxon>
        <taxon>Rhynchobdellida</taxon>
        <taxon>Glossiphoniidae</taxon>
        <taxon>Helobdella</taxon>
    </lineage>
</organism>
<dbReference type="Proteomes" id="UP000015101">
    <property type="component" value="Unassembled WGS sequence"/>
</dbReference>
<dbReference type="PRINTS" id="PR00014">
    <property type="entry name" value="FNTYPEIII"/>
</dbReference>
<dbReference type="OrthoDB" id="9802084at2759"/>
<dbReference type="InterPro" id="IPR013783">
    <property type="entry name" value="Ig-like_fold"/>
</dbReference>
<feature type="domain" description="Fibronectin type-III" evidence="2">
    <location>
        <begin position="146"/>
        <end position="208"/>
    </location>
</feature>
<evidence type="ECO:0000259" key="2">
    <source>
        <dbReference type="PROSITE" id="PS50853"/>
    </source>
</evidence>
<sequence length="208" mass="23119">MKPTDLTIQETTPNSISLSWQPPDNHVTSLVAGYTVFVLDGETGRERRFNLSADEIGVTINQLRPGINYNIKLTAYSENGYGDDSDEVSIMTLPEVGNTSRMEFTFSKLYPFREYGFRVLPYNSNGHGPASDPCRCHTYSDVPSKPPQNITVDTLSSTSIVVRWDSPGPEHENGIVTGYRIRYKPHSDKIGSAATFTVDGGTRMFELN</sequence>
<dbReference type="InParanoid" id="T1FLQ1"/>
<dbReference type="Gene3D" id="2.60.40.10">
    <property type="entry name" value="Immunoglobulins"/>
    <property type="match status" value="3"/>
</dbReference>
<keyword evidence="1" id="KW-1015">Disulfide bond</keyword>
<dbReference type="GeneID" id="20209750"/>
<dbReference type="CTD" id="20209750"/>
<keyword evidence="5" id="KW-1185">Reference proteome</keyword>
<feature type="domain" description="Fibronectin type-III" evidence="2">
    <location>
        <begin position="2"/>
        <end position="95"/>
    </location>
</feature>
<dbReference type="GO" id="GO:0016020">
    <property type="term" value="C:membrane"/>
    <property type="evidence" value="ECO:0007669"/>
    <property type="project" value="UniProtKB-SubCell"/>
</dbReference>
<evidence type="ECO:0000313" key="3">
    <source>
        <dbReference type="EMBL" id="ESO07075.1"/>
    </source>
</evidence>
<proteinExistence type="predicted"/>
<dbReference type="PANTHER" id="PTHR44170">
    <property type="entry name" value="PROTEIN SIDEKICK"/>
    <property type="match status" value="1"/>
</dbReference>
<gene>
    <name evidence="4" type="primary">20209750</name>
    <name evidence="3" type="ORF">HELRODRAFT_184662</name>
</gene>
<dbReference type="InterPro" id="IPR003961">
    <property type="entry name" value="FN3_dom"/>
</dbReference>
<name>T1FLQ1_HELRO</name>
<dbReference type="EMBL" id="AMQM01011297">
    <property type="status" value="NOT_ANNOTATED_CDS"/>
    <property type="molecule type" value="Genomic_DNA"/>
</dbReference>
<dbReference type="EnsemblMetazoa" id="HelroT184662">
    <property type="protein sequence ID" value="HelroP184662"/>
    <property type="gene ID" value="HelroG184662"/>
</dbReference>
<dbReference type="eggNOG" id="KOG4221">
    <property type="taxonomic scope" value="Eukaryota"/>
</dbReference>
<dbReference type="Pfam" id="PF00041">
    <property type="entry name" value="fn3"/>
    <property type="match status" value="2"/>
</dbReference>
<dbReference type="KEGG" id="hro:HELRODRAFT_184662"/>
<reference evidence="3 5" key="2">
    <citation type="journal article" date="2013" name="Nature">
        <title>Insights into bilaterian evolution from three spiralian genomes.</title>
        <authorList>
            <person name="Simakov O."/>
            <person name="Marletaz F."/>
            <person name="Cho S.J."/>
            <person name="Edsinger-Gonzales E."/>
            <person name="Havlak P."/>
            <person name="Hellsten U."/>
            <person name="Kuo D.H."/>
            <person name="Larsson T."/>
            <person name="Lv J."/>
            <person name="Arendt D."/>
            <person name="Savage R."/>
            <person name="Osoegawa K."/>
            <person name="de Jong P."/>
            <person name="Grimwood J."/>
            <person name="Chapman J.A."/>
            <person name="Shapiro H."/>
            <person name="Aerts A."/>
            <person name="Otillar R.P."/>
            <person name="Terry A.Y."/>
            <person name="Boore J.L."/>
            <person name="Grigoriev I.V."/>
            <person name="Lindberg D.R."/>
            <person name="Seaver E.C."/>
            <person name="Weisblat D.A."/>
            <person name="Putnam N.H."/>
            <person name="Rokhsar D.S."/>
        </authorList>
    </citation>
    <scope>NUCLEOTIDE SEQUENCE</scope>
</reference>
<dbReference type="HOGENOM" id="CLU_1323760_0_0_1"/>
<dbReference type="PANTHER" id="PTHR44170:SF6">
    <property type="entry name" value="CONTACTIN"/>
    <property type="match status" value="1"/>
</dbReference>
<dbReference type="RefSeq" id="XP_009014827.1">
    <property type="nucleotide sequence ID" value="XM_009016579.1"/>
</dbReference>
<dbReference type="EMBL" id="KB096244">
    <property type="protein sequence ID" value="ESO07075.1"/>
    <property type="molecule type" value="Genomic_DNA"/>
</dbReference>
<dbReference type="EMBL" id="AMQM01011298">
    <property type="status" value="NOT_ANNOTATED_CDS"/>
    <property type="molecule type" value="Genomic_DNA"/>
</dbReference>
<dbReference type="PROSITE" id="PS50853">
    <property type="entry name" value="FN3"/>
    <property type="match status" value="2"/>
</dbReference>
<dbReference type="AlphaFoldDB" id="T1FLQ1"/>
<dbReference type="InterPro" id="IPR036116">
    <property type="entry name" value="FN3_sf"/>
</dbReference>